<sequence>MYEYNTVWNEREIQENALDLKDLKDVNGTEKNIQSRRGEDDEVREDISQAQKAGTKAERTEGLDRQRIRTKMNDKTESFTKVTDSE</sequence>
<organism evidence="2 3">
    <name type="scientific">Hohenbuehelia grisea</name>
    <dbReference type="NCBI Taxonomy" id="104357"/>
    <lineage>
        <taxon>Eukaryota</taxon>
        <taxon>Fungi</taxon>
        <taxon>Dikarya</taxon>
        <taxon>Basidiomycota</taxon>
        <taxon>Agaricomycotina</taxon>
        <taxon>Agaricomycetes</taxon>
        <taxon>Agaricomycetidae</taxon>
        <taxon>Agaricales</taxon>
        <taxon>Pleurotineae</taxon>
        <taxon>Pleurotaceae</taxon>
        <taxon>Hohenbuehelia</taxon>
    </lineage>
</organism>
<proteinExistence type="predicted"/>
<gene>
    <name evidence="2" type="ORF">HGRIS_000538</name>
</gene>
<evidence type="ECO:0000313" key="3">
    <source>
        <dbReference type="Proteomes" id="UP001556367"/>
    </source>
</evidence>
<reference evidence="3" key="1">
    <citation type="submission" date="2024-06" db="EMBL/GenBank/DDBJ databases">
        <title>Multi-omics analyses provide insights into the biosynthesis of the anticancer antibiotic pleurotin in Hohenbuehelia grisea.</title>
        <authorList>
            <person name="Weaver J.A."/>
            <person name="Alberti F."/>
        </authorList>
    </citation>
    <scope>NUCLEOTIDE SEQUENCE [LARGE SCALE GENOMIC DNA]</scope>
    <source>
        <strain evidence="3">T-177</strain>
    </source>
</reference>
<dbReference type="EMBL" id="JASNQZ010000004">
    <property type="protein sequence ID" value="KAL0958397.1"/>
    <property type="molecule type" value="Genomic_DNA"/>
</dbReference>
<feature type="region of interest" description="Disordered" evidence="1">
    <location>
        <begin position="29"/>
        <end position="86"/>
    </location>
</feature>
<keyword evidence="3" id="KW-1185">Reference proteome</keyword>
<accession>A0ABR3JTD4</accession>
<feature type="compositionally biased region" description="Basic and acidic residues" evidence="1">
    <location>
        <begin position="55"/>
        <end position="86"/>
    </location>
</feature>
<evidence type="ECO:0000313" key="2">
    <source>
        <dbReference type="EMBL" id="KAL0958397.1"/>
    </source>
</evidence>
<evidence type="ECO:0000256" key="1">
    <source>
        <dbReference type="SAM" id="MobiDB-lite"/>
    </source>
</evidence>
<protein>
    <submittedName>
        <fullName evidence="2">Uncharacterized protein</fullName>
    </submittedName>
</protein>
<dbReference type="Proteomes" id="UP001556367">
    <property type="component" value="Unassembled WGS sequence"/>
</dbReference>
<comment type="caution">
    <text evidence="2">The sequence shown here is derived from an EMBL/GenBank/DDBJ whole genome shotgun (WGS) entry which is preliminary data.</text>
</comment>
<name>A0ABR3JTD4_9AGAR</name>